<reference evidence="2" key="1">
    <citation type="journal article" date="2020" name="J Insects Food Feed">
        <title>The yellow mealworm (Tenebrio molitor) genome: a resource for the emerging insects as food and feed industry.</title>
        <authorList>
            <person name="Eriksson T."/>
            <person name="Andere A."/>
            <person name="Kelstrup H."/>
            <person name="Emery V."/>
            <person name="Picard C."/>
        </authorList>
    </citation>
    <scope>NUCLEOTIDE SEQUENCE</scope>
    <source>
        <strain evidence="2">Stoneville</strain>
        <tissue evidence="2">Whole head</tissue>
    </source>
</reference>
<dbReference type="Proteomes" id="UP000719412">
    <property type="component" value="Unassembled WGS sequence"/>
</dbReference>
<dbReference type="EMBL" id="JABDTM020024029">
    <property type="protein sequence ID" value="KAH0814682.1"/>
    <property type="molecule type" value="Genomic_DNA"/>
</dbReference>
<organism evidence="2 3">
    <name type="scientific">Tenebrio molitor</name>
    <name type="common">Yellow mealworm beetle</name>
    <dbReference type="NCBI Taxonomy" id="7067"/>
    <lineage>
        <taxon>Eukaryota</taxon>
        <taxon>Metazoa</taxon>
        <taxon>Ecdysozoa</taxon>
        <taxon>Arthropoda</taxon>
        <taxon>Hexapoda</taxon>
        <taxon>Insecta</taxon>
        <taxon>Pterygota</taxon>
        <taxon>Neoptera</taxon>
        <taxon>Endopterygota</taxon>
        <taxon>Coleoptera</taxon>
        <taxon>Polyphaga</taxon>
        <taxon>Cucujiformia</taxon>
        <taxon>Tenebrionidae</taxon>
        <taxon>Tenebrio</taxon>
    </lineage>
</organism>
<evidence type="ECO:0000256" key="1">
    <source>
        <dbReference type="SAM" id="MobiDB-lite"/>
    </source>
</evidence>
<proteinExistence type="predicted"/>
<reference evidence="2" key="2">
    <citation type="submission" date="2021-08" db="EMBL/GenBank/DDBJ databases">
        <authorList>
            <person name="Eriksson T."/>
        </authorList>
    </citation>
    <scope>NUCLEOTIDE SEQUENCE</scope>
    <source>
        <strain evidence="2">Stoneville</strain>
        <tissue evidence="2">Whole head</tissue>
    </source>
</reference>
<feature type="compositionally biased region" description="Polar residues" evidence="1">
    <location>
        <begin position="20"/>
        <end position="39"/>
    </location>
</feature>
<name>A0A8J6HI44_TENMO</name>
<dbReference type="AlphaFoldDB" id="A0A8J6HI44"/>
<accession>A0A8J6HI44</accession>
<sequence>MIMEMTNESAAVGRWYESPRTGTSASPGQGTIESGNSDINTSVAEHMGAFFLDPSGTQRAARYYHQSMHSPYGTVASHGKSHQTVVPT</sequence>
<evidence type="ECO:0000313" key="3">
    <source>
        <dbReference type="Proteomes" id="UP000719412"/>
    </source>
</evidence>
<keyword evidence="3" id="KW-1185">Reference proteome</keyword>
<comment type="caution">
    <text evidence="2">The sequence shown here is derived from an EMBL/GenBank/DDBJ whole genome shotgun (WGS) entry which is preliminary data.</text>
</comment>
<protein>
    <submittedName>
        <fullName evidence="2">Uncharacterized protein</fullName>
    </submittedName>
</protein>
<evidence type="ECO:0000313" key="2">
    <source>
        <dbReference type="EMBL" id="KAH0814682.1"/>
    </source>
</evidence>
<gene>
    <name evidence="2" type="ORF">GEV33_008109</name>
</gene>
<feature type="region of interest" description="Disordered" evidence="1">
    <location>
        <begin position="1"/>
        <end position="39"/>
    </location>
</feature>